<keyword evidence="2" id="KW-1185">Reference proteome</keyword>
<gene>
    <name evidence="1" type="ORF">ABXZ32_08805</name>
</gene>
<sequence>MRKIVQPIRVTMAKKSIVTLFNILRVSQELPSYNHSQFLTDRNFAQLSIGVCVPK</sequence>
<dbReference type="Proteomes" id="UP001549773">
    <property type="component" value="Unassembled WGS sequence"/>
</dbReference>
<dbReference type="EMBL" id="JBEWYP010000004">
    <property type="protein sequence ID" value="MET7029494.1"/>
    <property type="molecule type" value="Genomic_DNA"/>
</dbReference>
<protein>
    <submittedName>
        <fullName evidence="1">Uncharacterized protein</fullName>
    </submittedName>
</protein>
<evidence type="ECO:0000313" key="1">
    <source>
        <dbReference type="EMBL" id="MET7029494.1"/>
    </source>
</evidence>
<dbReference type="RefSeq" id="WP_354618498.1">
    <property type="nucleotide sequence ID" value="NZ_JBEWYP010000004.1"/>
</dbReference>
<name>A0ABV2TW56_9FLAO</name>
<proteinExistence type="predicted"/>
<accession>A0ABV2TW56</accession>
<evidence type="ECO:0000313" key="2">
    <source>
        <dbReference type="Proteomes" id="UP001549773"/>
    </source>
</evidence>
<reference evidence="1 2" key="1">
    <citation type="submission" date="2024-07" db="EMBL/GenBank/DDBJ databases">
        <title>The genome sequence of type strain Sediminicola luteus GDMCC 1.2596T.</title>
        <authorList>
            <person name="Liu Y."/>
        </authorList>
    </citation>
    <scope>NUCLEOTIDE SEQUENCE [LARGE SCALE GENOMIC DNA]</scope>
    <source>
        <strain evidence="1 2">GDMCC 1.2596</strain>
    </source>
</reference>
<comment type="caution">
    <text evidence="1">The sequence shown here is derived from an EMBL/GenBank/DDBJ whole genome shotgun (WGS) entry which is preliminary data.</text>
</comment>
<organism evidence="1 2">
    <name type="scientific">Sediminicola luteus</name>
    <dbReference type="NCBI Taxonomy" id="319238"/>
    <lineage>
        <taxon>Bacteria</taxon>
        <taxon>Pseudomonadati</taxon>
        <taxon>Bacteroidota</taxon>
        <taxon>Flavobacteriia</taxon>
        <taxon>Flavobacteriales</taxon>
        <taxon>Flavobacteriaceae</taxon>
        <taxon>Sediminicola</taxon>
    </lineage>
</organism>